<dbReference type="VEuPathDB" id="FungiDB:PYU1_G006405"/>
<evidence type="ECO:0000256" key="2">
    <source>
        <dbReference type="SAM" id="SignalP"/>
    </source>
</evidence>
<dbReference type="AlphaFoldDB" id="K3WN75"/>
<feature type="compositionally biased region" description="Low complexity" evidence="1">
    <location>
        <begin position="284"/>
        <end position="295"/>
    </location>
</feature>
<dbReference type="Proteomes" id="UP000019132">
    <property type="component" value="Unassembled WGS sequence"/>
</dbReference>
<dbReference type="STRING" id="431595.K3WN75"/>
<keyword evidence="2" id="KW-0732">Signal</keyword>
<dbReference type="OMA" id="WIAVHAT"/>
<dbReference type="EMBL" id="GL376604">
    <property type="status" value="NOT_ANNOTATED_CDS"/>
    <property type="molecule type" value="Genomic_DNA"/>
</dbReference>
<keyword evidence="4" id="KW-1185">Reference proteome</keyword>
<dbReference type="eggNOG" id="ENOG502SIXD">
    <property type="taxonomic scope" value="Eukaryota"/>
</dbReference>
<name>K3WN75_GLOUD</name>
<evidence type="ECO:0008006" key="5">
    <source>
        <dbReference type="Google" id="ProtNLM"/>
    </source>
</evidence>
<feature type="chain" id="PRO_5003872215" description="Chitin-binding type-4 domain-containing protein" evidence="2">
    <location>
        <begin position="21"/>
        <end position="305"/>
    </location>
</feature>
<evidence type="ECO:0000256" key="1">
    <source>
        <dbReference type="SAM" id="MobiDB-lite"/>
    </source>
</evidence>
<feature type="signal peptide" evidence="2">
    <location>
        <begin position="1"/>
        <end position="20"/>
    </location>
</feature>
<dbReference type="EnsemblProtists" id="PYU1_T006417">
    <property type="protein sequence ID" value="PYU1_T006417"/>
    <property type="gene ID" value="PYU1_G006405"/>
</dbReference>
<reference evidence="4" key="2">
    <citation type="submission" date="2010-04" db="EMBL/GenBank/DDBJ databases">
        <authorList>
            <person name="Buell R."/>
            <person name="Hamilton J."/>
            <person name="Hostetler J."/>
        </authorList>
    </citation>
    <scope>NUCLEOTIDE SEQUENCE [LARGE SCALE GENOMIC DNA]</scope>
    <source>
        <strain evidence="4">DAOM:BR144</strain>
    </source>
</reference>
<dbReference type="InParanoid" id="K3WN75"/>
<sequence>MNVFATTSALLLASLPAVLAHGNIVDPAAVWTAGYAMNGYISEVNNTIWGEQDGSVYGYGGEGTIKYFKANYPDSGYTTLKDLILANQDMYEDTIDKQCGYTILDEAKRADMPATEITFSGFTHPGPCELWCDDNKLAFDYDCQTTYASGKVPVDASKCSGANRFRIFWLALHSAPWQVYTNCVYLTGGTASGSNSTSTTTTTTPTPTTATPVADDADADSASAATSTTSSADDEPTASTDSSATTDSSVSTDASASATDDETVTDAPVTSASGSDEYAITDVPAATAASTPSPTKKCTVKTRRA</sequence>
<reference evidence="3" key="3">
    <citation type="submission" date="2015-02" db="UniProtKB">
        <authorList>
            <consortium name="EnsemblProtists"/>
        </authorList>
    </citation>
    <scope>IDENTIFICATION</scope>
    <source>
        <strain evidence="3">DAOM BR144</strain>
    </source>
</reference>
<protein>
    <recommendedName>
        <fullName evidence="5">Chitin-binding type-4 domain-containing protein</fullName>
    </recommendedName>
</protein>
<proteinExistence type="predicted"/>
<dbReference type="HOGENOM" id="CLU_046500_0_0_1"/>
<accession>K3WN75</accession>
<evidence type="ECO:0000313" key="3">
    <source>
        <dbReference type="EnsemblProtists" id="PYU1_T006417"/>
    </source>
</evidence>
<feature type="region of interest" description="Disordered" evidence="1">
    <location>
        <begin position="191"/>
        <end position="305"/>
    </location>
</feature>
<reference evidence="4" key="1">
    <citation type="journal article" date="2010" name="Genome Biol.">
        <title>Genome sequence of the necrotrophic plant pathogen Pythium ultimum reveals original pathogenicity mechanisms and effector repertoire.</title>
        <authorList>
            <person name="Levesque C.A."/>
            <person name="Brouwer H."/>
            <person name="Cano L."/>
            <person name="Hamilton J.P."/>
            <person name="Holt C."/>
            <person name="Huitema E."/>
            <person name="Raffaele S."/>
            <person name="Robideau G.P."/>
            <person name="Thines M."/>
            <person name="Win J."/>
            <person name="Zerillo M.M."/>
            <person name="Beakes G.W."/>
            <person name="Boore J.L."/>
            <person name="Busam D."/>
            <person name="Dumas B."/>
            <person name="Ferriera S."/>
            <person name="Fuerstenberg S.I."/>
            <person name="Gachon C.M."/>
            <person name="Gaulin E."/>
            <person name="Govers F."/>
            <person name="Grenville-Briggs L."/>
            <person name="Horner N."/>
            <person name="Hostetler J."/>
            <person name="Jiang R.H."/>
            <person name="Johnson J."/>
            <person name="Krajaejun T."/>
            <person name="Lin H."/>
            <person name="Meijer H.J."/>
            <person name="Moore B."/>
            <person name="Morris P."/>
            <person name="Phuntmart V."/>
            <person name="Puiu D."/>
            <person name="Shetty J."/>
            <person name="Stajich J.E."/>
            <person name="Tripathy S."/>
            <person name="Wawra S."/>
            <person name="van West P."/>
            <person name="Whitty B.R."/>
            <person name="Coutinho P.M."/>
            <person name="Henrissat B."/>
            <person name="Martin F."/>
            <person name="Thomas P.D."/>
            <person name="Tyler B.M."/>
            <person name="De Vries R.P."/>
            <person name="Kamoun S."/>
            <person name="Yandell M."/>
            <person name="Tisserat N."/>
            <person name="Buell C.R."/>
        </authorList>
    </citation>
    <scope>NUCLEOTIDE SEQUENCE</scope>
    <source>
        <strain evidence="4">DAOM:BR144</strain>
    </source>
</reference>
<evidence type="ECO:0000313" key="4">
    <source>
        <dbReference type="Proteomes" id="UP000019132"/>
    </source>
</evidence>
<organism evidence="3 4">
    <name type="scientific">Globisporangium ultimum (strain ATCC 200006 / CBS 805.95 / DAOM BR144)</name>
    <name type="common">Pythium ultimum</name>
    <dbReference type="NCBI Taxonomy" id="431595"/>
    <lineage>
        <taxon>Eukaryota</taxon>
        <taxon>Sar</taxon>
        <taxon>Stramenopiles</taxon>
        <taxon>Oomycota</taxon>
        <taxon>Peronosporomycetes</taxon>
        <taxon>Pythiales</taxon>
        <taxon>Pythiaceae</taxon>
        <taxon>Globisporangium</taxon>
    </lineage>
</organism>
<feature type="compositionally biased region" description="Low complexity" evidence="1">
    <location>
        <begin position="196"/>
        <end position="258"/>
    </location>
</feature>